<dbReference type="Pfam" id="PF13614">
    <property type="entry name" value="AAA_31"/>
    <property type="match status" value="2"/>
</dbReference>
<dbReference type="EMBL" id="LNJU01000003">
    <property type="protein sequence ID" value="KWZ58408.1"/>
    <property type="molecule type" value="Genomic_DNA"/>
</dbReference>
<dbReference type="RefSeq" id="WP_060183534.1">
    <property type="nucleotide sequence ID" value="NZ_LNJU01000003.1"/>
</dbReference>
<evidence type="ECO:0000313" key="5">
    <source>
        <dbReference type="Proteomes" id="UP000070119"/>
    </source>
</evidence>
<reference evidence="2 4" key="1">
    <citation type="submission" date="2015-11" db="EMBL/GenBank/DDBJ databases">
        <title>Expanding the genomic diversity of Burkholderia species for the development of highly accurate diagnostics.</title>
        <authorList>
            <person name="Sahl J."/>
            <person name="Keim P."/>
            <person name="Wagner D."/>
        </authorList>
    </citation>
    <scope>NUCLEOTIDE SEQUENCE [LARGE SCALE GENOMIC DNA]</scope>
    <source>
        <strain evidence="2 4">MSMB2087WGS</strain>
    </source>
</reference>
<dbReference type="AlphaFoldDB" id="A0A106V8F3"/>
<dbReference type="CDD" id="cd02042">
    <property type="entry name" value="ParAB_family"/>
    <property type="match status" value="1"/>
</dbReference>
<dbReference type="Gene3D" id="3.40.50.300">
    <property type="entry name" value="P-loop containing nucleotide triphosphate hydrolases"/>
    <property type="match status" value="1"/>
</dbReference>
<dbReference type="EMBL" id="LPHD01000182">
    <property type="protein sequence ID" value="KWA74583.1"/>
    <property type="molecule type" value="Genomic_DNA"/>
</dbReference>
<evidence type="ECO:0000313" key="4">
    <source>
        <dbReference type="Proteomes" id="UP000060630"/>
    </source>
</evidence>
<proteinExistence type="predicted"/>
<dbReference type="InterPro" id="IPR027417">
    <property type="entry name" value="P-loop_NTPase"/>
</dbReference>
<dbReference type="PANTHER" id="PTHR13696">
    <property type="entry name" value="P-LOOP CONTAINING NUCLEOSIDE TRIPHOSPHATE HYDROLASE"/>
    <property type="match status" value="1"/>
</dbReference>
<dbReference type="InterPro" id="IPR050678">
    <property type="entry name" value="DNA_Partitioning_ATPase"/>
</dbReference>
<evidence type="ECO:0000313" key="2">
    <source>
        <dbReference type="EMBL" id="KWA74583.1"/>
    </source>
</evidence>
<feature type="domain" description="AAA" evidence="1">
    <location>
        <begin position="3"/>
        <end position="56"/>
    </location>
</feature>
<dbReference type="SUPFAM" id="SSF52540">
    <property type="entry name" value="P-loop containing nucleoside triphosphate hydrolases"/>
    <property type="match status" value="1"/>
</dbReference>
<accession>A0A106V8F3</accession>
<gene>
    <name evidence="3" type="ORF">WK57_18150</name>
    <name evidence="2" type="ORF">WL29_00310</name>
</gene>
<protein>
    <submittedName>
        <fullName evidence="2">Cobyrinic acid a,c-diamide synthase</fullName>
    </submittedName>
</protein>
<name>A0A106V8F3_9BURK</name>
<reference evidence="3 5" key="2">
    <citation type="submission" date="2015-11" db="EMBL/GenBank/DDBJ databases">
        <authorList>
            <person name="Sahl J."/>
            <person name="Wagner D."/>
            <person name="Keim P."/>
        </authorList>
    </citation>
    <scope>NUCLEOTIDE SEQUENCE [LARGE SCALE GENOMIC DNA]</scope>
    <source>
        <strain evidence="3 5">MSMB1157</strain>
    </source>
</reference>
<comment type="caution">
    <text evidence="2">The sequence shown here is derived from an EMBL/GenBank/DDBJ whole genome shotgun (WGS) entry which is preliminary data.</text>
</comment>
<dbReference type="PANTHER" id="PTHR13696:SF99">
    <property type="entry name" value="COBYRINIC ACID AC-DIAMIDE SYNTHASE"/>
    <property type="match status" value="1"/>
</dbReference>
<dbReference type="InterPro" id="IPR025669">
    <property type="entry name" value="AAA_dom"/>
</dbReference>
<evidence type="ECO:0000313" key="3">
    <source>
        <dbReference type="EMBL" id="KWZ58408.1"/>
    </source>
</evidence>
<dbReference type="Proteomes" id="UP000070119">
    <property type="component" value="Unassembled WGS sequence"/>
</dbReference>
<feature type="domain" description="AAA" evidence="1">
    <location>
        <begin position="75"/>
        <end position="117"/>
    </location>
</feature>
<organism evidence="2 4">
    <name type="scientific">Burkholderia ubonensis</name>
    <dbReference type="NCBI Taxonomy" id="101571"/>
    <lineage>
        <taxon>Bacteria</taxon>
        <taxon>Pseudomonadati</taxon>
        <taxon>Pseudomonadota</taxon>
        <taxon>Betaproteobacteria</taxon>
        <taxon>Burkholderiales</taxon>
        <taxon>Burkholderiaceae</taxon>
        <taxon>Burkholderia</taxon>
        <taxon>Burkholderia cepacia complex</taxon>
    </lineage>
</organism>
<sequence>MAAKIIAVFNQKGGSGKTTTSTNVAGALGLRGYKTLLADLDEQGTATLSVGSAPDDRPFPAAVTNLAQSPRPDREIAKHVNDYDFIIIDCPPAIRSTAPSVALLISDLGLIPVGASGGNLWAVQEAKKLALQAQATNPDLKIRSFANMDQKVTIVQQIFEAAAADEEIPMLKSRLGFRTAYKEAEVSGATVLQIRGAKAAHSELNSLVDEILGVLGE</sequence>
<dbReference type="Proteomes" id="UP000060630">
    <property type="component" value="Unassembled WGS sequence"/>
</dbReference>
<dbReference type="PIRSF" id="PIRSF009320">
    <property type="entry name" value="Nuc_binding_HP_1000"/>
    <property type="match status" value="1"/>
</dbReference>
<evidence type="ECO:0000259" key="1">
    <source>
        <dbReference type="Pfam" id="PF13614"/>
    </source>
</evidence>